<comment type="caution">
    <text evidence="3">The sequence shown here is derived from an EMBL/GenBank/DDBJ whole genome shotgun (WGS) entry which is preliminary data.</text>
</comment>
<dbReference type="Gene3D" id="3.20.20.70">
    <property type="entry name" value="Aldolase class I"/>
    <property type="match status" value="1"/>
</dbReference>
<dbReference type="Pfam" id="PF00834">
    <property type="entry name" value="Ribul_P_3_epim"/>
    <property type="match status" value="1"/>
</dbReference>
<dbReference type="PANTHER" id="PTHR11749">
    <property type="entry name" value="RIBULOSE-5-PHOSPHATE-3-EPIMERASE"/>
    <property type="match status" value="1"/>
</dbReference>
<evidence type="ECO:0000313" key="3">
    <source>
        <dbReference type="EMBL" id="MEE3928081.1"/>
    </source>
</evidence>
<protein>
    <submittedName>
        <fullName evidence="3">Ribulose phosphate epimerase</fullName>
    </submittedName>
</protein>
<dbReference type="Proteomes" id="UP001344817">
    <property type="component" value="Unassembled WGS sequence"/>
</dbReference>
<keyword evidence="4" id="KW-1185">Reference proteome</keyword>
<dbReference type="InterPro" id="IPR013785">
    <property type="entry name" value="Aldolase_TIM"/>
</dbReference>
<dbReference type="InterPro" id="IPR000056">
    <property type="entry name" value="Ribul_P_3_epim-like"/>
</dbReference>
<dbReference type="InterPro" id="IPR011060">
    <property type="entry name" value="RibuloseP-bd_barrel"/>
</dbReference>
<organism evidence="3 4">
    <name type="scientific">Mycoplasmopsis ciconiae</name>
    <dbReference type="NCBI Taxonomy" id="561067"/>
    <lineage>
        <taxon>Bacteria</taxon>
        <taxon>Bacillati</taxon>
        <taxon>Mycoplasmatota</taxon>
        <taxon>Mycoplasmoidales</taxon>
        <taxon>Metamycoplasmataceae</taxon>
        <taxon>Mycoplasmopsis</taxon>
    </lineage>
</organism>
<evidence type="ECO:0000313" key="4">
    <source>
        <dbReference type="Proteomes" id="UP001344817"/>
    </source>
</evidence>
<sequence length="214" mass="24841">MKYSQSVAALNLFEDKNKLDFLVQSGLRYMHLDFSDFKYTHSFSLTISQVDYLIATYPQMIYDAHLMCEEHAKIVEVLASRKIAYIATPLKNTSISLLKEYKQKYPQKFGLMLEKDDDLLKNKEIIKLCDYVVLMTIDKIGGTGVELNKDLLKRSALVREINPNIIIYSDGGLRLKNAHEFKEHNFDVAVGGSIVNDFYNKNINFIEYWKENFE</sequence>
<accession>A0ABU7MM06</accession>
<evidence type="ECO:0000256" key="2">
    <source>
        <dbReference type="ARBA" id="ARBA00023235"/>
    </source>
</evidence>
<proteinExistence type="predicted"/>
<dbReference type="RefSeq" id="WP_330500495.1">
    <property type="nucleotide sequence ID" value="NZ_JAZDWZ010000002.1"/>
</dbReference>
<reference evidence="3" key="1">
    <citation type="submission" date="2024-01" db="EMBL/GenBank/DDBJ databases">
        <title>Genome sequence of Mycoplasma ciconiae type strain DSM 25251.</title>
        <authorList>
            <person name="Spergser J."/>
        </authorList>
    </citation>
    <scope>NUCLEOTIDE SEQUENCE [LARGE SCALE GENOMIC DNA]</scope>
    <source>
        <strain evidence="3">DSM 25251</strain>
    </source>
</reference>
<dbReference type="EMBL" id="JAZDWZ010000002">
    <property type="protein sequence ID" value="MEE3928081.1"/>
    <property type="molecule type" value="Genomic_DNA"/>
</dbReference>
<evidence type="ECO:0000256" key="1">
    <source>
        <dbReference type="ARBA" id="ARBA00022723"/>
    </source>
</evidence>
<keyword evidence="2" id="KW-0413">Isomerase</keyword>
<keyword evidence="1" id="KW-0479">Metal-binding</keyword>
<name>A0ABU7MM06_9BACT</name>
<gene>
    <name evidence="3" type="ORF">V2E24_00625</name>
</gene>
<dbReference type="SUPFAM" id="SSF51366">
    <property type="entry name" value="Ribulose-phoshate binding barrel"/>
    <property type="match status" value="1"/>
</dbReference>